<dbReference type="Proteomes" id="UP001486626">
    <property type="component" value="Unassembled WGS sequence"/>
</dbReference>
<dbReference type="EMBL" id="JAQJCQ010000019">
    <property type="protein sequence ID" value="MEL4893371.1"/>
    <property type="molecule type" value="Genomic_DNA"/>
</dbReference>
<name>A0ABU9LFI2_9XANT</name>
<dbReference type="NCBIfam" id="TIGR03397">
    <property type="entry name" value="acid_phos_Burk"/>
    <property type="match status" value="1"/>
</dbReference>
<evidence type="ECO:0000256" key="2">
    <source>
        <dbReference type="ARBA" id="ARBA00012018"/>
    </source>
</evidence>
<dbReference type="CDD" id="cd16013">
    <property type="entry name" value="AcpA"/>
    <property type="match status" value="1"/>
</dbReference>
<sequence length="572" mass="62135">MKKPPQDPASTTPADTDTDTTPENPQRRRLLGGLALAGSALALGGPAEAHAESAKRAPARALSPTELDRQLRQKIEHVVVIYAENRSFNNLFPEFPGLQQPLSKVTPAQARQVDRDGSVLDILPPIWGGLAPDEQVVAHRRYKIGEDAIGPLPNAPFALRTPDGQLLPHGIVTRDLVHRFYENQMQINGGRNDGFAAWSDAGGLVMGHYADAPATLRLWSLARDYTLCDNFFMGAFGGSFLNHQYLIAAQAPYYPKADSSPGRTQISVLASDRPDEIRLAVQDDSPGTALNGRPRFVRNGALTPDFWAINTLSPPFQPSTSQDPTRPDYADPNSPNTLPPQTHRHIGDALDAKGVDWAWYAGGWALAVQGKGDTGDTSEFPGSPNFQIHHQPFNYFANLAPGTQARARRLRDGGLGDTAPENRFLADVQAGTLPPVTFYKPQGNLNMHAGYSDVAAGDRHIAMVVDALRNSPLWEKTVVFITFDENGGWWDHVAPPKADRWGPGSRIPALVVSPHAKRGHVDHSVYDTGSILRFITRRFGLEPLPGLVERERAMHAASGVVPGDLTAALDLG</sequence>
<dbReference type="RefSeq" id="WP_342074546.1">
    <property type="nucleotide sequence ID" value="NZ_JAQJCQ010000019.1"/>
</dbReference>
<gene>
    <name evidence="5" type="primary">acpA</name>
    <name evidence="5" type="ORF">PIQ37_18270</name>
</gene>
<evidence type="ECO:0000256" key="3">
    <source>
        <dbReference type="ARBA" id="ARBA00022801"/>
    </source>
</evidence>
<dbReference type="PANTHER" id="PTHR31956:SF1">
    <property type="entry name" value="NON-SPECIFIC PHOSPHOLIPASE C1"/>
    <property type="match status" value="1"/>
</dbReference>
<evidence type="ECO:0000313" key="6">
    <source>
        <dbReference type="Proteomes" id="UP001486626"/>
    </source>
</evidence>
<protein>
    <recommendedName>
        <fullName evidence="2">phospholipase C</fullName>
        <ecNumber evidence="2">3.1.4.3</ecNumber>
    </recommendedName>
</protein>
<dbReference type="InterPro" id="IPR017768">
    <property type="entry name" value="AcpA"/>
</dbReference>
<dbReference type="PANTHER" id="PTHR31956">
    <property type="entry name" value="NON-SPECIFIC PHOSPHOLIPASE C4-RELATED"/>
    <property type="match status" value="1"/>
</dbReference>
<dbReference type="InterPro" id="IPR017850">
    <property type="entry name" value="Alkaline_phosphatase_core_sf"/>
</dbReference>
<accession>A0ABU9LFI2</accession>
<feature type="region of interest" description="Disordered" evidence="4">
    <location>
        <begin position="1"/>
        <end position="26"/>
    </location>
</feature>
<feature type="region of interest" description="Disordered" evidence="4">
    <location>
        <begin position="313"/>
        <end position="345"/>
    </location>
</feature>
<dbReference type="Gene3D" id="3.40.720.10">
    <property type="entry name" value="Alkaline Phosphatase, subunit A"/>
    <property type="match status" value="2"/>
</dbReference>
<dbReference type="SUPFAM" id="SSF53649">
    <property type="entry name" value="Alkaline phosphatase-like"/>
    <property type="match status" value="1"/>
</dbReference>
<proteinExistence type="inferred from homology"/>
<keyword evidence="6" id="KW-1185">Reference proteome</keyword>
<evidence type="ECO:0000256" key="1">
    <source>
        <dbReference type="ARBA" id="ARBA00009717"/>
    </source>
</evidence>
<dbReference type="InterPro" id="IPR007312">
    <property type="entry name" value="Phosphoesterase"/>
</dbReference>
<dbReference type="PROSITE" id="PS51318">
    <property type="entry name" value="TAT"/>
    <property type="match status" value="1"/>
</dbReference>
<dbReference type="EC" id="3.1.4.3" evidence="2"/>
<comment type="similarity">
    <text evidence="1">Belongs to the bacterial phospholipase C family.</text>
</comment>
<dbReference type="InterPro" id="IPR006311">
    <property type="entry name" value="TAT_signal"/>
</dbReference>
<evidence type="ECO:0000313" key="5">
    <source>
        <dbReference type="EMBL" id="MEL4893371.1"/>
    </source>
</evidence>
<comment type="caution">
    <text evidence="5">The sequence shown here is derived from an EMBL/GenBank/DDBJ whole genome shotgun (WGS) entry which is preliminary data.</text>
</comment>
<keyword evidence="3" id="KW-0378">Hydrolase</keyword>
<organism evidence="5 6">
    <name type="scientific">Xanthomonas protegens</name>
    <dbReference type="NCBI Taxonomy" id="3380705"/>
    <lineage>
        <taxon>Bacteria</taxon>
        <taxon>Pseudomonadati</taxon>
        <taxon>Pseudomonadota</taxon>
        <taxon>Gammaproteobacteria</taxon>
        <taxon>Lysobacterales</taxon>
        <taxon>Lysobacteraceae</taxon>
        <taxon>Xanthomonas</taxon>
    </lineage>
</organism>
<feature type="compositionally biased region" description="Polar residues" evidence="4">
    <location>
        <begin position="313"/>
        <end position="324"/>
    </location>
</feature>
<evidence type="ECO:0000256" key="4">
    <source>
        <dbReference type="SAM" id="MobiDB-lite"/>
    </source>
</evidence>
<feature type="compositionally biased region" description="Low complexity" evidence="4">
    <location>
        <begin position="8"/>
        <end position="22"/>
    </location>
</feature>
<dbReference type="Pfam" id="PF04185">
    <property type="entry name" value="Phosphoesterase"/>
    <property type="match status" value="1"/>
</dbReference>
<reference evidence="5 6" key="1">
    <citation type="journal article" date="2024" name="FEMS Microbiol. Lett.">
        <title>Xanthomonas protegens sp. nov., a novel rice seed-associated bacterium, provides in vivo protection against X. oryzae pv. oryzae, the bacterial leaf blight pathogen.</title>
        <authorList>
            <person name="Rana R."/>
            <person name="Sharma A."/>
            <person name="Madhavan V.N."/>
            <person name="Korpole S."/>
            <person name="Sonti R.V."/>
            <person name="Patel H.K."/>
            <person name="Patil P.B."/>
        </authorList>
    </citation>
    <scope>NUCLEOTIDE SEQUENCE [LARGE SCALE GENOMIC DNA]</scope>
    <source>
        <strain evidence="5 6">PPL118</strain>
    </source>
</reference>